<dbReference type="EMBL" id="RXIC02000023">
    <property type="protein sequence ID" value="KAB1212013.1"/>
    <property type="molecule type" value="Genomic_DNA"/>
</dbReference>
<protein>
    <submittedName>
        <fullName evidence="1">Uncharacterized protein</fullName>
    </submittedName>
</protein>
<sequence length="67" mass="7668">MVTRWIGYIIQSNVREFSLYIDASVYDDSKRYNLPQSVLTAKSITELKLRDCKLGASFSHLSLPSLK</sequence>
<evidence type="ECO:0000313" key="1">
    <source>
        <dbReference type="EMBL" id="KAB1212013.1"/>
    </source>
</evidence>
<organism evidence="1 2">
    <name type="scientific">Morella rubra</name>
    <name type="common">Chinese bayberry</name>
    <dbReference type="NCBI Taxonomy" id="262757"/>
    <lineage>
        <taxon>Eukaryota</taxon>
        <taxon>Viridiplantae</taxon>
        <taxon>Streptophyta</taxon>
        <taxon>Embryophyta</taxon>
        <taxon>Tracheophyta</taxon>
        <taxon>Spermatophyta</taxon>
        <taxon>Magnoliopsida</taxon>
        <taxon>eudicotyledons</taxon>
        <taxon>Gunneridae</taxon>
        <taxon>Pentapetalae</taxon>
        <taxon>rosids</taxon>
        <taxon>fabids</taxon>
        <taxon>Fagales</taxon>
        <taxon>Myricaceae</taxon>
        <taxon>Morella</taxon>
    </lineage>
</organism>
<dbReference type="AlphaFoldDB" id="A0A6A1VH69"/>
<name>A0A6A1VH69_9ROSI</name>
<keyword evidence="2" id="KW-1185">Reference proteome</keyword>
<dbReference type="Proteomes" id="UP000516437">
    <property type="component" value="Chromosome 5"/>
</dbReference>
<gene>
    <name evidence="1" type="ORF">CJ030_MR5G025399</name>
</gene>
<dbReference type="OrthoDB" id="1901752at2759"/>
<evidence type="ECO:0000313" key="2">
    <source>
        <dbReference type="Proteomes" id="UP000516437"/>
    </source>
</evidence>
<comment type="caution">
    <text evidence="1">The sequence shown here is derived from an EMBL/GenBank/DDBJ whole genome shotgun (WGS) entry which is preliminary data.</text>
</comment>
<reference evidence="1 2" key="1">
    <citation type="journal article" date="2019" name="Plant Biotechnol. J.">
        <title>The red bayberry genome and genetic basis of sex determination.</title>
        <authorList>
            <person name="Jia H.M."/>
            <person name="Jia H.J."/>
            <person name="Cai Q.L."/>
            <person name="Wang Y."/>
            <person name="Zhao H.B."/>
            <person name="Yang W.F."/>
            <person name="Wang G.Y."/>
            <person name="Li Y.H."/>
            <person name="Zhan D.L."/>
            <person name="Shen Y.T."/>
            <person name="Niu Q.F."/>
            <person name="Chang L."/>
            <person name="Qiu J."/>
            <person name="Zhao L."/>
            <person name="Xie H.B."/>
            <person name="Fu W.Y."/>
            <person name="Jin J."/>
            <person name="Li X.W."/>
            <person name="Jiao Y."/>
            <person name="Zhou C.C."/>
            <person name="Tu T."/>
            <person name="Chai C.Y."/>
            <person name="Gao J.L."/>
            <person name="Fan L.J."/>
            <person name="van de Weg E."/>
            <person name="Wang J.Y."/>
            <person name="Gao Z.S."/>
        </authorList>
    </citation>
    <scope>NUCLEOTIDE SEQUENCE [LARGE SCALE GENOMIC DNA]</scope>
    <source>
        <tissue evidence="1">Leaves</tissue>
    </source>
</reference>
<proteinExistence type="predicted"/>
<accession>A0A6A1VH69</accession>